<accession>A0A0F9RI82</accession>
<protein>
    <submittedName>
        <fullName evidence="2">Uncharacterized protein</fullName>
    </submittedName>
</protein>
<dbReference type="AlphaFoldDB" id="A0A0F9RI82"/>
<reference evidence="2" key="1">
    <citation type="journal article" date="2015" name="Nature">
        <title>Complex archaea that bridge the gap between prokaryotes and eukaryotes.</title>
        <authorList>
            <person name="Spang A."/>
            <person name="Saw J.H."/>
            <person name="Jorgensen S.L."/>
            <person name="Zaremba-Niedzwiedzka K."/>
            <person name="Martijn J."/>
            <person name="Lind A.E."/>
            <person name="van Eijk R."/>
            <person name="Schleper C."/>
            <person name="Guy L."/>
            <person name="Ettema T.J."/>
        </authorList>
    </citation>
    <scope>NUCLEOTIDE SEQUENCE</scope>
</reference>
<evidence type="ECO:0000313" key="2">
    <source>
        <dbReference type="EMBL" id="KKN54489.1"/>
    </source>
</evidence>
<sequence length="273" mass="33310">MKQRIKPNFTEKEIDSFLKENYGYGIWEFESSLLHVYTWHISKKEEKVFQFIEKRIKQLENLKRKIIELLDDYSSEIDLYGLYNSLRPAKIIKWTPSERKKFIIKYFKLSSFNSVINKQFKRYQEHTSYMKEDALEPAQFRMYLKLINLVILIWSYFMRRGSKVDWINMEILLNWFSKKLDKIGVLDIFKWEKESAPSPDILRLIRNKYKKTKYYVLAKNIFNNLKESPEREKEEFSRPLDQLDEFIKWEDKSLNHIYKISDVMTLGFWILGE</sequence>
<evidence type="ECO:0000256" key="1">
    <source>
        <dbReference type="SAM" id="Coils"/>
    </source>
</evidence>
<proteinExistence type="predicted"/>
<name>A0A0F9RI82_9ZZZZ</name>
<comment type="caution">
    <text evidence="2">The sequence shown here is derived from an EMBL/GenBank/DDBJ whole genome shotgun (WGS) entry which is preliminary data.</text>
</comment>
<gene>
    <name evidence="2" type="ORF">LCGC14_0592000</name>
</gene>
<feature type="coiled-coil region" evidence="1">
    <location>
        <begin position="42"/>
        <end position="76"/>
    </location>
</feature>
<dbReference type="EMBL" id="LAZR01000927">
    <property type="protein sequence ID" value="KKN54489.1"/>
    <property type="molecule type" value="Genomic_DNA"/>
</dbReference>
<keyword evidence="1" id="KW-0175">Coiled coil</keyword>
<organism evidence="2">
    <name type="scientific">marine sediment metagenome</name>
    <dbReference type="NCBI Taxonomy" id="412755"/>
    <lineage>
        <taxon>unclassified sequences</taxon>
        <taxon>metagenomes</taxon>
        <taxon>ecological metagenomes</taxon>
    </lineage>
</organism>